<organism evidence="3 4">
    <name type="scientific">Candidatus Kutchimonas denitrificans</name>
    <dbReference type="NCBI Taxonomy" id="3056748"/>
    <lineage>
        <taxon>Bacteria</taxon>
        <taxon>Pseudomonadati</taxon>
        <taxon>Gemmatimonadota</taxon>
        <taxon>Gemmatimonadia</taxon>
        <taxon>Candidatus Palauibacterales</taxon>
        <taxon>Candidatus Palauibacteraceae</taxon>
        <taxon>Candidatus Kutchimonas</taxon>
    </lineage>
</organism>
<dbReference type="Pfam" id="PF03259">
    <property type="entry name" value="Robl_LC7"/>
    <property type="match status" value="1"/>
</dbReference>
<reference evidence="3 4" key="1">
    <citation type="submission" date="2020-01" db="EMBL/GenBank/DDBJ databases">
        <title>Genomes assembled from Gulf of Kutch pelagic sediment metagenomes.</title>
        <authorList>
            <person name="Chandrashekar M."/>
            <person name="Mahajan M.S."/>
            <person name="Dave K.J."/>
            <person name="Vatsa P."/>
            <person name="Nathani N.M."/>
        </authorList>
    </citation>
    <scope>NUCLEOTIDE SEQUENCE [LARGE SCALE GENOMIC DNA]</scope>
    <source>
        <strain evidence="3">KS3-K002</strain>
    </source>
</reference>
<dbReference type="SMART" id="SM00028">
    <property type="entry name" value="TPR"/>
    <property type="match status" value="2"/>
</dbReference>
<name>A0AAE4Z8P0_9BACT</name>
<dbReference type="InterPro" id="IPR011990">
    <property type="entry name" value="TPR-like_helical_dom_sf"/>
</dbReference>
<sequence length="270" mass="29435">MEESTRRSLEELSAEVASNPNSTAFVELAAAYRARGDLERAMRLCLRGLQRHPTHVEAHFELGRIYEARGERELALDEWGVVLQLAPEHLNTRLTLVRLYLDEGRQSDATAELERAETIAPGDPRLNEFRGLLDSGLAPPEAEGESGNGRGHVFESLGEDHPGTLGILLVDAEGEIIESHMPAENGDVQAALGTDLIEARAEAERVASYLQLGELKGMVVESKSARLTVSPVGRDVVIVATRTDLPAGQAALVVQRAWDLAESYLSNLNR</sequence>
<dbReference type="Proteomes" id="UP000702544">
    <property type="component" value="Unassembled WGS sequence"/>
</dbReference>
<dbReference type="SUPFAM" id="SSF103196">
    <property type="entry name" value="Roadblock/LC7 domain"/>
    <property type="match status" value="1"/>
</dbReference>
<evidence type="ECO:0000313" key="3">
    <source>
        <dbReference type="EMBL" id="NIR74527.1"/>
    </source>
</evidence>
<feature type="repeat" description="TPR" evidence="1">
    <location>
        <begin position="22"/>
        <end position="55"/>
    </location>
</feature>
<dbReference type="Gene3D" id="3.30.450.30">
    <property type="entry name" value="Dynein light chain 2a, cytoplasmic"/>
    <property type="match status" value="1"/>
</dbReference>
<feature type="domain" description="Roadblock/LAMTOR2" evidence="2">
    <location>
        <begin position="159"/>
        <end position="240"/>
    </location>
</feature>
<dbReference type="SUPFAM" id="SSF48452">
    <property type="entry name" value="TPR-like"/>
    <property type="match status" value="1"/>
</dbReference>
<evidence type="ECO:0000313" key="4">
    <source>
        <dbReference type="Proteomes" id="UP000702544"/>
    </source>
</evidence>
<accession>A0AAE4Z8P0</accession>
<dbReference type="Gene3D" id="1.25.40.10">
    <property type="entry name" value="Tetratricopeptide repeat domain"/>
    <property type="match status" value="2"/>
</dbReference>
<dbReference type="InterPro" id="IPR019734">
    <property type="entry name" value="TPR_rpt"/>
</dbReference>
<evidence type="ECO:0000256" key="1">
    <source>
        <dbReference type="PROSITE-ProRule" id="PRU00339"/>
    </source>
</evidence>
<dbReference type="PROSITE" id="PS50005">
    <property type="entry name" value="TPR"/>
    <property type="match status" value="2"/>
</dbReference>
<dbReference type="Pfam" id="PF13428">
    <property type="entry name" value="TPR_14"/>
    <property type="match status" value="1"/>
</dbReference>
<comment type="caution">
    <text evidence="3">The sequence shown here is derived from an EMBL/GenBank/DDBJ whole genome shotgun (WGS) entry which is preliminary data.</text>
</comment>
<gene>
    <name evidence="3" type="ORF">GWO12_05375</name>
</gene>
<evidence type="ECO:0000259" key="2">
    <source>
        <dbReference type="Pfam" id="PF03259"/>
    </source>
</evidence>
<dbReference type="InterPro" id="IPR004942">
    <property type="entry name" value="Roadblock/LAMTOR2_dom"/>
</dbReference>
<keyword evidence="1" id="KW-0802">TPR repeat</keyword>
<dbReference type="EMBL" id="JAACAK010000046">
    <property type="protein sequence ID" value="NIR74527.1"/>
    <property type="molecule type" value="Genomic_DNA"/>
</dbReference>
<protein>
    <submittedName>
        <fullName evidence="3">Tetratricopeptide repeat protein</fullName>
    </submittedName>
</protein>
<feature type="repeat" description="TPR" evidence="1">
    <location>
        <begin position="56"/>
        <end position="89"/>
    </location>
</feature>
<proteinExistence type="predicted"/>
<dbReference type="AlphaFoldDB" id="A0AAE4Z8P0"/>